<evidence type="ECO:0000313" key="7">
    <source>
        <dbReference type="EMBL" id="MCQ6957005.1"/>
    </source>
</evidence>
<dbReference type="Pfam" id="PF14376">
    <property type="entry name" value="Haem_bd"/>
    <property type="match status" value="1"/>
</dbReference>
<evidence type="ECO:0000256" key="1">
    <source>
        <dbReference type="ARBA" id="ARBA00022617"/>
    </source>
</evidence>
<gene>
    <name evidence="7" type="ORF">NPE20_03515</name>
</gene>
<keyword evidence="8" id="KW-1185">Reference proteome</keyword>
<evidence type="ECO:0000256" key="4">
    <source>
        <dbReference type="PROSITE-ProRule" id="PRU00433"/>
    </source>
</evidence>
<evidence type="ECO:0000313" key="8">
    <source>
        <dbReference type="Proteomes" id="UP001204376"/>
    </source>
</evidence>
<protein>
    <submittedName>
        <fullName evidence="7">Heme-binding domain-containing protein</fullName>
    </submittedName>
</protein>
<keyword evidence="5" id="KW-0812">Transmembrane</keyword>
<accession>A0ABT1SXS5</accession>
<dbReference type="Pfam" id="PF16694">
    <property type="entry name" value="Cytochrome_P460"/>
    <property type="match status" value="1"/>
</dbReference>
<dbReference type="CDD" id="cd20753">
    <property type="entry name" value="cyt_P460_Mc-like"/>
    <property type="match status" value="1"/>
</dbReference>
<keyword evidence="2 4" id="KW-0479">Metal-binding</keyword>
<dbReference type="RefSeq" id="WP_256537216.1">
    <property type="nucleotide sequence ID" value="NZ_JANHOH010000001.1"/>
</dbReference>
<reference evidence="7 8" key="1">
    <citation type="submission" date="2022-07" db="EMBL/GenBank/DDBJ databases">
        <title>Mucilaginibacter sp. JC4.</title>
        <authorList>
            <person name="Le V."/>
            <person name="Ko S.-R."/>
            <person name="Ahn C.-Y."/>
            <person name="Oh H.-M."/>
        </authorList>
    </citation>
    <scope>NUCLEOTIDE SEQUENCE [LARGE SCALE GENOMIC DNA]</scope>
    <source>
        <strain evidence="7 8">JC4</strain>
    </source>
</reference>
<keyword evidence="1 4" id="KW-0349">Heme</keyword>
<name>A0ABT1SXS5_9SPHI</name>
<dbReference type="InterPro" id="IPR036909">
    <property type="entry name" value="Cyt_c-like_dom_sf"/>
</dbReference>
<dbReference type="InterPro" id="IPR038142">
    <property type="entry name" value="Cytochrome_P460_sp"/>
</dbReference>
<dbReference type="PROSITE" id="PS51007">
    <property type="entry name" value="CYTC"/>
    <property type="match status" value="1"/>
</dbReference>
<dbReference type="SMART" id="SM01235">
    <property type="entry name" value="Haem_bd"/>
    <property type="match status" value="1"/>
</dbReference>
<organism evidence="7 8">
    <name type="scientific">Mucilaginibacter aquariorum</name>
    <dbReference type="NCBI Taxonomy" id="2967225"/>
    <lineage>
        <taxon>Bacteria</taxon>
        <taxon>Pseudomonadati</taxon>
        <taxon>Bacteroidota</taxon>
        <taxon>Sphingobacteriia</taxon>
        <taxon>Sphingobacteriales</taxon>
        <taxon>Sphingobacteriaceae</taxon>
        <taxon>Mucilaginibacter</taxon>
    </lineage>
</organism>
<evidence type="ECO:0000256" key="2">
    <source>
        <dbReference type="ARBA" id="ARBA00022723"/>
    </source>
</evidence>
<dbReference type="InterPro" id="IPR009056">
    <property type="entry name" value="Cyt_c-like_dom"/>
</dbReference>
<proteinExistence type="predicted"/>
<feature type="domain" description="Cytochrome c" evidence="6">
    <location>
        <begin position="40"/>
        <end position="146"/>
    </location>
</feature>
<dbReference type="SUPFAM" id="SSF46626">
    <property type="entry name" value="Cytochrome c"/>
    <property type="match status" value="1"/>
</dbReference>
<keyword evidence="5" id="KW-1133">Transmembrane helix</keyword>
<dbReference type="InterPro" id="IPR032033">
    <property type="entry name" value="Cytochrome_P460"/>
</dbReference>
<dbReference type="Gene3D" id="3.50.70.20">
    <property type="entry name" value="Cytochrome P460"/>
    <property type="match status" value="1"/>
</dbReference>
<keyword evidence="5" id="KW-0472">Membrane</keyword>
<sequence length="315" mass="35233">MSSNKKHTFLGIGIIMLILLITLQFLRPDLKTPPVTGEISVPVNVKAIFKRSCYDCHSNQTKLGWGDKIVPIYWQVAKHVNTGRAHLNFSEWDKLTPVEQKTKLWEAVNHATLGAMPRADYALIHPSAKLSTADIATLKNYLAGLVDHKASDTSKINAENAQYKLWINEKQEPVKHPVALNGIPYDPDYKNWLPLSTSDRFENGTMRVIFGNDIAVNAAKNGQTRPWPDGARLAKALWTQLVDTAGNTRTGAFVQVDLMIKNAQKYASTGGWGFARFKTLKLAPYGKTTMFASECINCHRPMKNNDFVFTVPVKH</sequence>
<evidence type="ECO:0000256" key="5">
    <source>
        <dbReference type="SAM" id="Phobius"/>
    </source>
</evidence>
<dbReference type="InterPro" id="IPR025992">
    <property type="entry name" value="Haem-bd"/>
</dbReference>
<dbReference type="EMBL" id="JANHOH010000001">
    <property type="protein sequence ID" value="MCQ6957005.1"/>
    <property type="molecule type" value="Genomic_DNA"/>
</dbReference>
<keyword evidence="3 4" id="KW-0408">Iron</keyword>
<comment type="caution">
    <text evidence="7">The sequence shown here is derived from an EMBL/GenBank/DDBJ whole genome shotgun (WGS) entry which is preliminary data.</text>
</comment>
<feature type="transmembrane region" description="Helical" evidence="5">
    <location>
        <begin position="7"/>
        <end position="26"/>
    </location>
</feature>
<dbReference type="Proteomes" id="UP001204376">
    <property type="component" value="Unassembled WGS sequence"/>
</dbReference>
<evidence type="ECO:0000259" key="6">
    <source>
        <dbReference type="PROSITE" id="PS51007"/>
    </source>
</evidence>
<evidence type="ECO:0000256" key="3">
    <source>
        <dbReference type="ARBA" id="ARBA00023004"/>
    </source>
</evidence>